<reference evidence="2" key="3">
    <citation type="journal article" date="2017" name="Nature">
        <title>Genome sequence of the progenitor of the wheat D genome Aegilops tauschii.</title>
        <authorList>
            <person name="Luo M.C."/>
            <person name="Gu Y.Q."/>
            <person name="Puiu D."/>
            <person name="Wang H."/>
            <person name="Twardziok S.O."/>
            <person name="Deal K.R."/>
            <person name="Huo N."/>
            <person name="Zhu T."/>
            <person name="Wang L."/>
            <person name="Wang Y."/>
            <person name="McGuire P.E."/>
            <person name="Liu S."/>
            <person name="Long H."/>
            <person name="Ramasamy R.K."/>
            <person name="Rodriguez J.C."/>
            <person name="Van S.L."/>
            <person name="Yuan L."/>
            <person name="Wang Z."/>
            <person name="Xia Z."/>
            <person name="Xiao L."/>
            <person name="Anderson O.D."/>
            <person name="Ouyang S."/>
            <person name="Liang Y."/>
            <person name="Zimin A.V."/>
            <person name="Pertea G."/>
            <person name="Qi P."/>
            <person name="Bennetzen J.L."/>
            <person name="Dai X."/>
            <person name="Dawson M.W."/>
            <person name="Muller H.G."/>
            <person name="Kugler K."/>
            <person name="Rivarola-Duarte L."/>
            <person name="Spannagl M."/>
            <person name="Mayer K.F.X."/>
            <person name="Lu F.H."/>
            <person name="Bevan M.W."/>
            <person name="Leroy P."/>
            <person name="Li P."/>
            <person name="You F.M."/>
            <person name="Sun Q."/>
            <person name="Liu Z."/>
            <person name="Lyons E."/>
            <person name="Wicker T."/>
            <person name="Salzberg S.L."/>
            <person name="Devos K.M."/>
            <person name="Dvorak J."/>
        </authorList>
    </citation>
    <scope>NUCLEOTIDE SEQUENCE [LARGE SCALE GENOMIC DNA]</scope>
    <source>
        <strain evidence="2">cv. AL8/78</strain>
    </source>
</reference>
<dbReference type="Proteomes" id="UP000015105">
    <property type="component" value="Chromosome 7D"/>
</dbReference>
<evidence type="ECO:0000256" key="1">
    <source>
        <dbReference type="SAM" id="MobiDB-lite"/>
    </source>
</evidence>
<sequence length="145" mass="17237">LLSPRYPPRRHHPRPPVPRRPRPPPRPPLSSFLARDPPRGLQPPPLRHRVHPAEHRRHRHRPLQRREPPPPRQQKRLLKGTLKNRGLLQNKKHVQVWCRQTRHLDEKKKKCKAGKVETHLEFPGREKVKFGEVVEAPPKLSFPKR</sequence>
<feature type="compositionally biased region" description="Basic residues" evidence="1">
    <location>
        <begin position="46"/>
        <end position="63"/>
    </location>
</feature>
<reference evidence="3" key="2">
    <citation type="journal article" date="2017" name="Nat. Plants">
        <title>The Aegilops tauschii genome reveals multiple impacts of transposons.</title>
        <authorList>
            <person name="Zhao G."/>
            <person name="Zou C."/>
            <person name="Li K."/>
            <person name="Wang K."/>
            <person name="Li T."/>
            <person name="Gao L."/>
            <person name="Zhang X."/>
            <person name="Wang H."/>
            <person name="Yang Z."/>
            <person name="Liu X."/>
            <person name="Jiang W."/>
            <person name="Mao L."/>
            <person name="Kong X."/>
            <person name="Jiao Y."/>
            <person name="Jia J."/>
        </authorList>
    </citation>
    <scope>NUCLEOTIDE SEQUENCE [LARGE SCALE GENOMIC DNA]</scope>
    <source>
        <strain evidence="3">cv. AL8/78</strain>
    </source>
</reference>
<dbReference type="STRING" id="200361.A0A453TCW0"/>
<feature type="compositionally biased region" description="Basic residues" evidence="1">
    <location>
        <begin position="7"/>
        <end position="23"/>
    </location>
</feature>
<organism evidence="2 3">
    <name type="scientific">Aegilops tauschii subsp. strangulata</name>
    <name type="common">Goatgrass</name>
    <dbReference type="NCBI Taxonomy" id="200361"/>
    <lineage>
        <taxon>Eukaryota</taxon>
        <taxon>Viridiplantae</taxon>
        <taxon>Streptophyta</taxon>
        <taxon>Embryophyta</taxon>
        <taxon>Tracheophyta</taxon>
        <taxon>Spermatophyta</taxon>
        <taxon>Magnoliopsida</taxon>
        <taxon>Liliopsida</taxon>
        <taxon>Poales</taxon>
        <taxon>Poaceae</taxon>
        <taxon>BOP clade</taxon>
        <taxon>Pooideae</taxon>
        <taxon>Triticodae</taxon>
        <taxon>Triticeae</taxon>
        <taxon>Triticinae</taxon>
        <taxon>Aegilops</taxon>
    </lineage>
</organism>
<accession>A0A453TCW0</accession>
<reference evidence="3" key="1">
    <citation type="journal article" date="2014" name="Science">
        <title>Ancient hybridizations among the ancestral genomes of bread wheat.</title>
        <authorList>
            <consortium name="International Wheat Genome Sequencing Consortium,"/>
            <person name="Marcussen T."/>
            <person name="Sandve S.R."/>
            <person name="Heier L."/>
            <person name="Spannagl M."/>
            <person name="Pfeifer M."/>
            <person name="Jakobsen K.S."/>
            <person name="Wulff B.B."/>
            <person name="Steuernagel B."/>
            <person name="Mayer K.F."/>
            <person name="Olsen O.A."/>
        </authorList>
    </citation>
    <scope>NUCLEOTIDE SEQUENCE [LARGE SCALE GENOMIC DNA]</scope>
    <source>
        <strain evidence="3">cv. AL8/78</strain>
    </source>
</reference>
<reference evidence="2" key="4">
    <citation type="submission" date="2019-03" db="UniProtKB">
        <authorList>
            <consortium name="EnsemblPlants"/>
        </authorList>
    </citation>
    <scope>IDENTIFICATION</scope>
</reference>
<protein>
    <submittedName>
        <fullName evidence="2">Uncharacterized protein</fullName>
    </submittedName>
</protein>
<evidence type="ECO:0000313" key="3">
    <source>
        <dbReference type="Proteomes" id="UP000015105"/>
    </source>
</evidence>
<dbReference type="PANTHER" id="PTHR37218">
    <property type="entry name" value="COILED-COIL PROTEIN"/>
    <property type="match status" value="1"/>
</dbReference>
<dbReference type="Gramene" id="AET7Gv21342700.5">
    <property type="protein sequence ID" value="AET7Gv21342700.5"/>
    <property type="gene ID" value="AET7Gv21342700"/>
</dbReference>
<name>A0A453TCW0_AEGTS</name>
<dbReference type="PANTHER" id="PTHR37218:SF2">
    <property type="entry name" value="COILED-COIL PROTEIN"/>
    <property type="match status" value="1"/>
</dbReference>
<proteinExistence type="predicted"/>
<evidence type="ECO:0000313" key="2">
    <source>
        <dbReference type="EnsemblPlants" id="AET7Gv21342700.5"/>
    </source>
</evidence>
<dbReference type="EnsemblPlants" id="AET7Gv21342700.5">
    <property type="protein sequence ID" value="AET7Gv21342700.5"/>
    <property type="gene ID" value="AET7Gv21342700"/>
</dbReference>
<feature type="region of interest" description="Disordered" evidence="1">
    <location>
        <begin position="1"/>
        <end position="88"/>
    </location>
</feature>
<keyword evidence="3" id="KW-1185">Reference proteome</keyword>
<dbReference type="AlphaFoldDB" id="A0A453TCW0"/>
<reference evidence="2" key="5">
    <citation type="journal article" date="2021" name="G3 (Bethesda)">
        <title>Aegilops tauschii genome assembly Aet v5.0 features greater sequence contiguity and improved annotation.</title>
        <authorList>
            <person name="Wang L."/>
            <person name="Zhu T."/>
            <person name="Rodriguez J.C."/>
            <person name="Deal K.R."/>
            <person name="Dubcovsky J."/>
            <person name="McGuire P.E."/>
            <person name="Lux T."/>
            <person name="Spannagl M."/>
            <person name="Mayer K.F.X."/>
            <person name="Baldrich P."/>
            <person name="Meyers B.C."/>
            <person name="Huo N."/>
            <person name="Gu Y.Q."/>
            <person name="Zhou H."/>
            <person name="Devos K.M."/>
            <person name="Bennetzen J.L."/>
            <person name="Unver T."/>
            <person name="Budak H."/>
            <person name="Gulick P.J."/>
            <person name="Galiba G."/>
            <person name="Kalapos B."/>
            <person name="Nelson D.R."/>
            <person name="Li P."/>
            <person name="You F.M."/>
            <person name="Luo M.C."/>
            <person name="Dvorak J."/>
        </authorList>
    </citation>
    <scope>NUCLEOTIDE SEQUENCE [LARGE SCALE GENOMIC DNA]</scope>
    <source>
        <strain evidence="2">cv. AL8/78</strain>
    </source>
</reference>